<evidence type="ECO:0000256" key="1">
    <source>
        <dbReference type="SAM" id="MobiDB-lite"/>
    </source>
</evidence>
<keyword evidence="4" id="KW-1185">Reference proteome</keyword>
<evidence type="ECO:0000313" key="4">
    <source>
        <dbReference type="Proteomes" id="UP001159387"/>
    </source>
</evidence>
<keyword evidence="2" id="KW-0812">Transmembrane</keyword>
<dbReference type="Proteomes" id="UP001159387">
    <property type="component" value="Unassembled WGS sequence"/>
</dbReference>
<keyword evidence="2" id="KW-0472">Membrane</keyword>
<dbReference type="RefSeq" id="WP_280655126.1">
    <property type="nucleotide sequence ID" value="NZ_JANQDH010000078.1"/>
</dbReference>
<comment type="caution">
    <text evidence="3">The sequence shown here is derived from an EMBL/GenBank/DDBJ whole genome shotgun (WGS) entry which is preliminary data.</text>
</comment>
<protein>
    <submittedName>
        <fullName evidence="3">Uncharacterized protein</fullName>
    </submittedName>
</protein>
<dbReference type="EMBL" id="JANQDH010000078">
    <property type="protein sequence ID" value="MDH6061144.1"/>
    <property type="molecule type" value="Genomic_DNA"/>
</dbReference>
<feature type="transmembrane region" description="Helical" evidence="2">
    <location>
        <begin position="88"/>
        <end position="106"/>
    </location>
</feature>
<accession>A0AA43GSZ0</accession>
<sequence>MNPQPEEDWQRRLQQIEAEINSTSVDFEEPREKNQKSPSTSLNFKPRLGQLQLWFKNLNTPAKLIVVGVGLVLGFAMLQAVAKLVASLISVALLALLVYLGYKFFVSGSLDKNQ</sequence>
<proteinExistence type="predicted"/>
<evidence type="ECO:0000313" key="3">
    <source>
        <dbReference type="EMBL" id="MDH6061144.1"/>
    </source>
</evidence>
<name>A0AA43GSZ0_9CYAN</name>
<dbReference type="AlphaFoldDB" id="A0AA43GSZ0"/>
<evidence type="ECO:0000256" key="2">
    <source>
        <dbReference type="SAM" id="Phobius"/>
    </source>
</evidence>
<feature type="region of interest" description="Disordered" evidence="1">
    <location>
        <begin position="23"/>
        <end position="43"/>
    </location>
</feature>
<organism evidence="3 4">
    <name type="scientific">Chrysosporum bergii ANA360D</name>
    <dbReference type="NCBI Taxonomy" id="617107"/>
    <lineage>
        <taxon>Bacteria</taxon>
        <taxon>Bacillati</taxon>
        <taxon>Cyanobacteriota</taxon>
        <taxon>Cyanophyceae</taxon>
        <taxon>Nostocales</taxon>
        <taxon>Nodulariaceae</taxon>
        <taxon>Chrysosporum</taxon>
    </lineage>
</organism>
<reference evidence="3 4" key="1">
    <citation type="journal article" date="2023" name="J. Phycol.">
        <title>Chrysosporum ovalisporum is synonymous with the true-branching cyanobacterium Umezakia natans (Nostocales/Aphanizomenonaceae).</title>
        <authorList>
            <person name="McGregor G.B."/>
            <person name="Sendall B.C."/>
            <person name="Niiyama Y."/>
            <person name="Tuji A."/>
            <person name="Willis A."/>
        </authorList>
    </citation>
    <scope>NUCLEOTIDE SEQUENCE [LARGE SCALE GENOMIC DNA]</scope>
    <source>
        <strain evidence="3 4">ANA360D</strain>
    </source>
</reference>
<feature type="transmembrane region" description="Helical" evidence="2">
    <location>
        <begin position="64"/>
        <end position="82"/>
    </location>
</feature>
<gene>
    <name evidence="3" type="ORF">NWP17_11960</name>
</gene>
<keyword evidence="2" id="KW-1133">Transmembrane helix</keyword>